<dbReference type="Ensembl" id="ENSELUT00000068903.2">
    <property type="protein sequence ID" value="ENSELUP00000053482.2"/>
    <property type="gene ID" value="ENSELUG00000005836.3"/>
</dbReference>
<accession>A0A6Q2XJS1</accession>
<dbReference type="OrthoDB" id="9946895at2759"/>
<evidence type="ECO:0000313" key="7">
    <source>
        <dbReference type="Proteomes" id="UP000265140"/>
    </source>
</evidence>
<dbReference type="AlphaFoldDB" id="A0A6Q2XJS1"/>
<reference evidence="6" key="4">
    <citation type="submission" date="2025-09" db="UniProtKB">
        <authorList>
            <consortium name="Ensembl"/>
        </authorList>
    </citation>
    <scope>IDENTIFICATION</scope>
</reference>
<feature type="compositionally biased region" description="Polar residues" evidence="5">
    <location>
        <begin position="39"/>
        <end position="65"/>
    </location>
</feature>
<name>A0A6Q2XJS1_ESOLU</name>
<evidence type="ECO:0000256" key="2">
    <source>
        <dbReference type="ARBA" id="ARBA00019480"/>
    </source>
</evidence>
<dbReference type="InterPro" id="IPR026246">
    <property type="entry name" value="Fsip1"/>
</dbReference>
<reference evidence="7" key="1">
    <citation type="journal article" date="2014" name="PLoS ONE">
        <title>The genome and linkage map of the northern pike (Esox lucius): conserved synteny revealed between the salmonid sister group and the Neoteleostei.</title>
        <authorList>
            <person name="Rondeau E.B."/>
            <person name="Minkley D.R."/>
            <person name="Leong J.S."/>
            <person name="Messmer A.M."/>
            <person name="Jantzen J.R."/>
            <person name="von Schalburg K.R."/>
            <person name="Lemon C."/>
            <person name="Bird N.H."/>
            <person name="Koop B.F."/>
        </authorList>
    </citation>
    <scope>NUCLEOTIDE SEQUENCE</scope>
</reference>
<dbReference type="Proteomes" id="UP000265140">
    <property type="component" value="Chromosome 15"/>
</dbReference>
<dbReference type="PANTHER" id="PTHR22012">
    <property type="entry name" value="FIBROUS SHEATH INTERACTING PROTEIN 1"/>
    <property type="match status" value="1"/>
</dbReference>
<reference evidence="6" key="3">
    <citation type="submission" date="2025-08" db="UniProtKB">
        <authorList>
            <consortium name="Ensembl"/>
        </authorList>
    </citation>
    <scope>IDENTIFICATION</scope>
</reference>
<keyword evidence="3 4" id="KW-0175">Coiled coil</keyword>
<evidence type="ECO:0000256" key="5">
    <source>
        <dbReference type="SAM" id="MobiDB-lite"/>
    </source>
</evidence>
<comment type="similarity">
    <text evidence="1">Belongs to the FSIP1 family.</text>
</comment>
<evidence type="ECO:0000256" key="4">
    <source>
        <dbReference type="SAM" id="Coils"/>
    </source>
</evidence>
<dbReference type="Bgee" id="ENSELUG00000005836">
    <property type="expression patterns" value="Expressed in mesonephros and 11 other cell types or tissues"/>
</dbReference>
<feature type="region of interest" description="Disordered" evidence="5">
    <location>
        <begin position="174"/>
        <end position="223"/>
    </location>
</feature>
<dbReference type="RefSeq" id="XP_010877292.2">
    <property type="nucleotide sequence ID" value="XM_010878990.4"/>
</dbReference>
<feature type="region of interest" description="Disordered" evidence="5">
    <location>
        <begin position="1"/>
        <end position="88"/>
    </location>
</feature>
<protein>
    <recommendedName>
        <fullName evidence="2">Fibrous sheath-interacting protein 1</fullName>
    </recommendedName>
</protein>
<dbReference type="PRINTS" id="PR02075">
    <property type="entry name" value="FIBSHEATHIP1"/>
</dbReference>
<dbReference type="GeneID" id="105015676"/>
<dbReference type="RefSeq" id="XP_012992946.2">
    <property type="nucleotide sequence ID" value="XM_013137492.4"/>
</dbReference>
<gene>
    <name evidence="6" type="primary">FSIP1</name>
</gene>
<evidence type="ECO:0000256" key="3">
    <source>
        <dbReference type="ARBA" id="ARBA00023054"/>
    </source>
</evidence>
<proteinExistence type="inferred from homology"/>
<reference evidence="6" key="2">
    <citation type="submission" date="2020-02" db="EMBL/GenBank/DDBJ databases">
        <title>Esox lucius (northern pike) genome, fEsoLuc1, primary haplotype.</title>
        <authorList>
            <person name="Myers G."/>
            <person name="Karagic N."/>
            <person name="Meyer A."/>
            <person name="Pippel M."/>
            <person name="Reichard M."/>
            <person name="Winkler S."/>
            <person name="Tracey A."/>
            <person name="Sims Y."/>
            <person name="Howe K."/>
            <person name="Rhie A."/>
            <person name="Formenti G."/>
            <person name="Durbin R."/>
            <person name="Fedrigo O."/>
            <person name="Jarvis E.D."/>
        </authorList>
    </citation>
    <scope>NUCLEOTIDE SEQUENCE [LARGE SCALE GENOMIC DNA]</scope>
</reference>
<dbReference type="Pfam" id="PF15554">
    <property type="entry name" value="FSIP1"/>
    <property type="match status" value="1"/>
</dbReference>
<dbReference type="GeneTree" id="ENSGT00390000013879"/>
<sequence>MDITRGSLDDISRPASSERSRAGSRVSTVLLPDTGRVCQPSSTSLEVLSDDGSNSKQDNNNSYENLMSPDESPLSKTDLSDEENEDSDLQNAIKKMEVLDKILASRIAYEKEVKRKGKELHQTLWQDLLQIKPNSPSGCTDEAENTRRFLEPFTSSTHGSIEDVDFVPVFGTQMPDKEYERHSMQVEGGEKDVKNTATDSSAEGPKEREGSSECSQSGLPRDKKKQDFLKKNIELVSGAGDSVQMTQQEKDRLKELLKDIEDEEDNAGKSVCERDIWAVPVPLGEGYSPELVERHQLITIDSRLQLLLPFEDFLSVRSPYTDHCKPLAQVLEAGWDSDRDRLPGEEVLKDIREKRAQERRLKEIQLQLELLGRDQEMTCDTPKLLEEQLRTLLVECEISQSWCHGLGTGDTSPRDNLDTGSLPSSTPPLSDSVLSELLKDAYTTSFSLLDKGTTMYSS</sequence>
<evidence type="ECO:0000313" key="6">
    <source>
        <dbReference type="Ensembl" id="ENSELUP00000053482.2"/>
    </source>
</evidence>
<feature type="compositionally biased region" description="Basic and acidic residues" evidence="5">
    <location>
        <begin position="7"/>
        <end position="21"/>
    </location>
</feature>
<organism evidence="6 7">
    <name type="scientific">Esox lucius</name>
    <name type="common">Northern pike</name>
    <dbReference type="NCBI Taxonomy" id="8010"/>
    <lineage>
        <taxon>Eukaryota</taxon>
        <taxon>Metazoa</taxon>
        <taxon>Chordata</taxon>
        <taxon>Craniata</taxon>
        <taxon>Vertebrata</taxon>
        <taxon>Euteleostomi</taxon>
        <taxon>Actinopterygii</taxon>
        <taxon>Neopterygii</taxon>
        <taxon>Teleostei</taxon>
        <taxon>Protacanthopterygii</taxon>
        <taxon>Esociformes</taxon>
        <taxon>Esocidae</taxon>
        <taxon>Esox</taxon>
    </lineage>
</organism>
<feature type="compositionally biased region" description="Basic and acidic residues" evidence="5">
    <location>
        <begin position="175"/>
        <end position="194"/>
    </location>
</feature>
<dbReference type="PANTHER" id="PTHR22012:SF2">
    <property type="entry name" value="FIBROUS SHEATH-INTERACTING PROTEIN 1"/>
    <property type="match status" value="1"/>
</dbReference>
<feature type="coiled-coil region" evidence="4">
    <location>
        <begin position="243"/>
        <end position="270"/>
    </location>
</feature>
<evidence type="ECO:0000256" key="1">
    <source>
        <dbReference type="ARBA" id="ARBA00010495"/>
    </source>
</evidence>
<keyword evidence="7" id="KW-1185">Reference proteome</keyword>